<dbReference type="AlphaFoldDB" id="A0A9R1XJQ0"/>
<accession>A0A9R1XJQ0</accession>
<reference evidence="1 2" key="1">
    <citation type="journal article" date="2017" name="Nat. Commun.">
        <title>Genome assembly with in vitro proximity ligation data and whole-genome triplication in lettuce.</title>
        <authorList>
            <person name="Reyes-Chin-Wo S."/>
            <person name="Wang Z."/>
            <person name="Yang X."/>
            <person name="Kozik A."/>
            <person name="Arikit S."/>
            <person name="Song C."/>
            <person name="Xia L."/>
            <person name="Froenicke L."/>
            <person name="Lavelle D.O."/>
            <person name="Truco M.J."/>
            <person name="Xia R."/>
            <person name="Zhu S."/>
            <person name="Xu C."/>
            <person name="Xu H."/>
            <person name="Xu X."/>
            <person name="Cox K."/>
            <person name="Korf I."/>
            <person name="Meyers B.C."/>
            <person name="Michelmore R.W."/>
        </authorList>
    </citation>
    <scope>NUCLEOTIDE SEQUENCE [LARGE SCALE GENOMIC DNA]</scope>
    <source>
        <strain evidence="2">cv. Salinas</strain>
        <tissue evidence="1">Seedlings</tissue>
    </source>
</reference>
<evidence type="ECO:0000313" key="2">
    <source>
        <dbReference type="Proteomes" id="UP000235145"/>
    </source>
</evidence>
<evidence type="ECO:0000313" key="1">
    <source>
        <dbReference type="EMBL" id="KAJ0215274.1"/>
    </source>
</evidence>
<name>A0A9R1XJQ0_LACSA</name>
<comment type="caution">
    <text evidence="1">The sequence shown here is derived from an EMBL/GenBank/DDBJ whole genome shotgun (WGS) entry which is preliminary data.</text>
</comment>
<gene>
    <name evidence="1" type="ORF">LSAT_V11C300149320</name>
</gene>
<dbReference type="EMBL" id="NBSK02000003">
    <property type="protein sequence ID" value="KAJ0215274.1"/>
    <property type="molecule type" value="Genomic_DNA"/>
</dbReference>
<keyword evidence="2" id="KW-1185">Reference proteome</keyword>
<dbReference type="Proteomes" id="UP000235145">
    <property type="component" value="Unassembled WGS sequence"/>
</dbReference>
<protein>
    <submittedName>
        <fullName evidence="1">Uncharacterized protein</fullName>
    </submittedName>
</protein>
<proteinExistence type="predicted"/>
<organism evidence="1 2">
    <name type="scientific">Lactuca sativa</name>
    <name type="common">Garden lettuce</name>
    <dbReference type="NCBI Taxonomy" id="4236"/>
    <lineage>
        <taxon>Eukaryota</taxon>
        <taxon>Viridiplantae</taxon>
        <taxon>Streptophyta</taxon>
        <taxon>Embryophyta</taxon>
        <taxon>Tracheophyta</taxon>
        <taxon>Spermatophyta</taxon>
        <taxon>Magnoliopsida</taxon>
        <taxon>eudicotyledons</taxon>
        <taxon>Gunneridae</taxon>
        <taxon>Pentapetalae</taxon>
        <taxon>asterids</taxon>
        <taxon>campanulids</taxon>
        <taxon>Asterales</taxon>
        <taxon>Asteraceae</taxon>
        <taxon>Cichorioideae</taxon>
        <taxon>Cichorieae</taxon>
        <taxon>Lactucinae</taxon>
        <taxon>Lactuca</taxon>
    </lineage>
</organism>
<sequence>MIGMGVISQPQNHQLLMADNIPTPPLTFYHQTPMAQRQQGYHFNQQIPTQDFLSRSVTSPFVKELLEYEIPNTAKLPHLKTYNGTADPDSHIDTYERTITSLKLDERF</sequence>